<keyword evidence="1" id="KW-0378">Hydrolase</keyword>
<evidence type="ECO:0000256" key="1">
    <source>
        <dbReference type="PIRNR" id="PIRNR000962"/>
    </source>
</evidence>
<dbReference type="EMBL" id="CP058610">
    <property type="protein sequence ID" value="QLG74624.1"/>
    <property type="molecule type" value="Genomic_DNA"/>
</dbReference>
<name>A0A7H9B8Q0_ZYGMR</name>
<dbReference type="GO" id="GO:1902660">
    <property type="term" value="P:negative regulation of glucose mediated signaling pathway"/>
    <property type="evidence" value="ECO:0007669"/>
    <property type="project" value="TreeGrafter"/>
</dbReference>
<dbReference type="InterPro" id="IPR036866">
    <property type="entry name" value="RibonucZ/Hydroxyglut_hydro"/>
</dbReference>
<dbReference type="AlphaFoldDB" id="A0A7H9B8Q0"/>
<dbReference type="PANTHER" id="PTHR28283:SF1">
    <property type="entry name" value="3',5'-CYCLIC-NUCLEOTIDE PHOSPHODIESTERASE 1"/>
    <property type="match status" value="1"/>
</dbReference>
<proteinExistence type="inferred from homology"/>
<dbReference type="PIRSF" id="PIRSF000962">
    <property type="entry name" value="Cyc_nuc_PDEase"/>
    <property type="match status" value="1"/>
</dbReference>
<dbReference type="GO" id="GO:0004115">
    <property type="term" value="F:3',5'-cyclic-AMP phosphodiesterase activity"/>
    <property type="evidence" value="ECO:0007669"/>
    <property type="project" value="UniProtKB-UniRule"/>
</dbReference>
<dbReference type="GeneID" id="59238407"/>
<reference evidence="2 3" key="1">
    <citation type="submission" date="2020-07" db="EMBL/GenBank/DDBJ databases">
        <title>The yeast mating-type switching endonuclease HO is a domesticated member of an unorthodox homing genetic element family.</title>
        <authorList>
            <person name="Coughlan A.Y."/>
            <person name="Lombardi L."/>
            <person name="Braun-Galleani S."/>
            <person name="Martos A.R."/>
            <person name="Galeote V."/>
            <person name="Bigey F."/>
            <person name="Dequin S."/>
            <person name="Byrne K.P."/>
            <person name="Wolfe K.H."/>
        </authorList>
    </citation>
    <scope>NUCLEOTIDE SEQUENCE [LARGE SCALE GENOMIC DNA]</scope>
    <source>
        <strain evidence="2 3">NRRL Y-6702</strain>
    </source>
</reference>
<dbReference type="PRINTS" id="PR00388">
    <property type="entry name" value="PDIESTERASE2"/>
</dbReference>
<dbReference type="Gene3D" id="3.60.15.10">
    <property type="entry name" value="Ribonuclease Z/Hydroxyacylglutathione hydrolase-like"/>
    <property type="match status" value="1"/>
</dbReference>
<keyword evidence="1" id="KW-0114">cAMP</keyword>
<dbReference type="Pfam" id="PF02112">
    <property type="entry name" value="PDEase_II"/>
    <property type="match status" value="1"/>
</dbReference>
<keyword evidence="3" id="KW-1185">Reference proteome</keyword>
<evidence type="ECO:0000313" key="3">
    <source>
        <dbReference type="Proteomes" id="UP000509704"/>
    </source>
</evidence>
<dbReference type="OrthoDB" id="258495at2759"/>
<accession>A0A7H9B8Q0</accession>
<dbReference type="GO" id="GO:0006198">
    <property type="term" value="P:cAMP catabolic process"/>
    <property type="evidence" value="ECO:0007669"/>
    <property type="project" value="UniProtKB-UniRule"/>
</dbReference>
<dbReference type="SUPFAM" id="SSF56281">
    <property type="entry name" value="Metallo-hydrolase/oxidoreductase"/>
    <property type="match status" value="1"/>
</dbReference>
<dbReference type="InterPro" id="IPR000396">
    <property type="entry name" value="Pdiesterase2"/>
</dbReference>
<evidence type="ECO:0008006" key="4">
    <source>
        <dbReference type="Google" id="ProtNLM"/>
    </source>
</evidence>
<sequence length="367" mass="40965">MYSFELTILGASGGPEGGVTQCFMVRPSGTRGVESICVDGGAGAGQITRMIARYGPYANPDMVESFYANDVEPAAKFFDAYSNMEFGLPSHITTYLENKEGLCNTRMKAIEIYNGIKEYYVTHAHLDHISEMVLNSPLAYEDNPSLASKKIWGLDFTVEALKKHLFNDLVWPDLVSDNERFQLGTLKDLKSHRCSVFPQWDIIPLQVNHGHGAVLTMKRVYSTVYLFRDRETKNCLLVCGDIEADFSLGAEKSLFCRLLKYIAGHVDQGKLRGIVIECSSSMSTDESQLYGHLSPVHLVDALVRLQNMYAGKDSLKGLEVIISHVKRVSARLDPRLTILDEIREQALLKGLEGIIFSMAVHGFTFHL</sequence>
<dbReference type="CDD" id="cd07735">
    <property type="entry name" value="class_II_PDE_MBL-fold"/>
    <property type="match status" value="1"/>
</dbReference>
<dbReference type="PANTHER" id="PTHR28283">
    <property type="entry name" value="3',5'-CYCLIC-NUCLEOTIDE PHOSPHODIESTERASE 1"/>
    <property type="match status" value="1"/>
</dbReference>
<dbReference type="Proteomes" id="UP000509704">
    <property type="component" value="Chromosome 7"/>
</dbReference>
<protein>
    <recommendedName>
        <fullName evidence="4">3',5'-cyclic-nucleotide phosphodiesterase</fullName>
    </recommendedName>
</protein>
<gene>
    <name evidence="2" type="ORF">HG535_0G05070</name>
</gene>
<organism evidence="2 3">
    <name type="scientific">Zygotorulaspora mrakii</name>
    <name type="common">Zygosaccharomyces mrakii</name>
    <dbReference type="NCBI Taxonomy" id="42260"/>
    <lineage>
        <taxon>Eukaryota</taxon>
        <taxon>Fungi</taxon>
        <taxon>Dikarya</taxon>
        <taxon>Ascomycota</taxon>
        <taxon>Saccharomycotina</taxon>
        <taxon>Saccharomycetes</taxon>
        <taxon>Saccharomycetales</taxon>
        <taxon>Saccharomycetaceae</taxon>
        <taxon>Zygotorulaspora</taxon>
    </lineage>
</organism>
<comment type="similarity">
    <text evidence="1">Belongs to the cyclic nucleotide phosphodiesterase class-II family.</text>
</comment>
<dbReference type="KEGG" id="zmk:HG535_0G05070"/>
<dbReference type="GO" id="GO:0047555">
    <property type="term" value="F:3',5'-cyclic-GMP phosphodiesterase activity"/>
    <property type="evidence" value="ECO:0007669"/>
    <property type="project" value="TreeGrafter"/>
</dbReference>
<dbReference type="RefSeq" id="XP_037146349.1">
    <property type="nucleotide sequence ID" value="XM_037290454.1"/>
</dbReference>
<evidence type="ECO:0000313" key="2">
    <source>
        <dbReference type="EMBL" id="QLG74624.1"/>
    </source>
</evidence>